<evidence type="ECO:0000313" key="3">
    <source>
        <dbReference type="EMBL" id="EFP83085.2"/>
    </source>
</evidence>
<dbReference type="PROSITE" id="PS00092">
    <property type="entry name" value="N6_MTASE"/>
    <property type="match status" value="1"/>
</dbReference>
<organism evidence="3 4">
    <name type="scientific">Puccinia graminis f. sp. tritici (strain CRL 75-36-700-3 / race SCCL)</name>
    <name type="common">Black stem rust fungus</name>
    <dbReference type="NCBI Taxonomy" id="418459"/>
    <lineage>
        <taxon>Eukaryota</taxon>
        <taxon>Fungi</taxon>
        <taxon>Dikarya</taxon>
        <taxon>Basidiomycota</taxon>
        <taxon>Pucciniomycotina</taxon>
        <taxon>Pucciniomycetes</taxon>
        <taxon>Pucciniales</taxon>
        <taxon>Pucciniaceae</taxon>
        <taxon>Puccinia</taxon>
    </lineage>
</organism>
<dbReference type="PANTHER" id="PTHR18895">
    <property type="entry name" value="HEMK METHYLTRANSFERASE"/>
    <property type="match status" value="1"/>
</dbReference>
<dbReference type="Gene3D" id="3.40.50.150">
    <property type="entry name" value="Vaccinia Virus protein VP39"/>
    <property type="match status" value="1"/>
</dbReference>
<dbReference type="AlphaFoldDB" id="E3KFM1"/>
<dbReference type="GO" id="GO:0003676">
    <property type="term" value="F:nucleic acid binding"/>
    <property type="evidence" value="ECO:0007669"/>
    <property type="project" value="InterPro"/>
</dbReference>
<dbReference type="InterPro" id="IPR050320">
    <property type="entry name" value="N5-glutamine_MTase"/>
</dbReference>
<dbReference type="InterPro" id="IPR007848">
    <property type="entry name" value="Small_mtfrase_dom"/>
</dbReference>
<dbReference type="InterPro" id="IPR002052">
    <property type="entry name" value="DNA_methylase_N6_adenine_CS"/>
</dbReference>
<dbReference type="VEuPathDB" id="FungiDB:PGTG_09038"/>
<dbReference type="SUPFAM" id="SSF53335">
    <property type="entry name" value="S-adenosyl-L-methionine-dependent methyltransferases"/>
    <property type="match status" value="1"/>
</dbReference>
<feature type="compositionally biased region" description="Basic and acidic residues" evidence="1">
    <location>
        <begin position="491"/>
        <end position="500"/>
    </location>
</feature>
<protein>
    <recommendedName>
        <fullName evidence="2">Methyltransferase small domain-containing protein</fullName>
    </recommendedName>
</protein>
<proteinExistence type="predicted"/>
<dbReference type="GO" id="GO:0036009">
    <property type="term" value="F:protein-glutamine N-methyltransferase activity"/>
    <property type="evidence" value="ECO:0000318"/>
    <property type="project" value="GO_Central"/>
</dbReference>
<dbReference type="GO" id="GO:0006415">
    <property type="term" value="P:translational termination"/>
    <property type="evidence" value="ECO:0000318"/>
    <property type="project" value="GO_Central"/>
</dbReference>
<dbReference type="PANTHER" id="PTHR18895:SF74">
    <property type="entry name" value="MTRF1L RELEASE FACTOR GLUTAMINE METHYLTRANSFERASE"/>
    <property type="match status" value="1"/>
</dbReference>
<feature type="region of interest" description="Disordered" evidence="1">
    <location>
        <begin position="458"/>
        <end position="500"/>
    </location>
</feature>
<name>E3KFM1_PUCGT</name>
<reference evidence="4" key="2">
    <citation type="journal article" date="2011" name="Proc. Natl. Acad. Sci. U.S.A.">
        <title>Obligate biotrophy features unraveled by the genomic analysis of rust fungi.</title>
        <authorList>
            <person name="Duplessis S."/>
            <person name="Cuomo C.A."/>
            <person name="Lin Y.-C."/>
            <person name="Aerts A."/>
            <person name="Tisserant E."/>
            <person name="Veneault-Fourrey C."/>
            <person name="Joly D.L."/>
            <person name="Hacquard S."/>
            <person name="Amselem J."/>
            <person name="Cantarel B.L."/>
            <person name="Chiu R."/>
            <person name="Coutinho P.M."/>
            <person name="Feau N."/>
            <person name="Field M."/>
            <person name="Frey P."/>
            <person name="Gelhaye E."/>
            <person name="Goldberg J."/>
            <person name="Grabherr M.G."/>
            <person name="Kodira C.D."/>
            <person name="Kohler A."/>
            <person name="Kuees U."/>
            <person name="Lindquist E.A."/>
            <person name="Lucas S.M."/>
            <person name="Mago R."/>
            <person name="Mauceli E."/>
            <person name="Morin E."/>
            <person name="Murat C."/>
            <person name="Pangilinan J.L."/>
            <person name="Park R."/>
            <person name="Pearson M."/>
            <person name="Quesneville H."/>
            <person name="Rouhier N."/>
            <person name="Sakthikumar S."/>
            <person name="Salamov A.A."/>
            <person name="Schmutz J."/>
            <person name="Selles B."/>
            <person name="Shapiro H."/>
            <person name="Tanguay P."/>
            <person name="Tuskan G.A."/>
            <person name="Henrissat B."/>
            <person name="Van de Peer Y."/>
            <person name="Rouze P."/>
            <person name="Ellis J.G."/>
            <person name="Dodds P.N."/>
            <person name="Schein J.E."/>
            <person name="Zhong S."/>
            <person name="Hamelin R.C."/>
            <person name="Grigoriev I.V."/>
            <person name="Szabo L.J."/>
            <person name="Martin F."/>
        </authorList>
    </citation>
    <scope>NUCLEOTIDE SEQUENCE [LARGE SCALE GENOMIC DNA]</scope>
    <source>
        <strain evidence="4">CRL 75-36-700-3 / race SCCL</strain>
    </source>
</reference>
<keyword evidence="4" id="KW-1185">Reference proteome</keyword>
<dbReference type="CDD" id="cd02440">
    <property type="entry name" value="AdoMet_MTases"/>
    <property type="match status" value="1"/>
</dbReference>
<evidence type="ECO:0000313" key="4">
    <source>
        <dbReference type="Proteomes" id="UP000008783"/>
    </source>
</evidence>
<dbReference type="InParanoid" id="E3KFM1"/>
<feature type="region of interest" description="Disordered" evidence="1">
    <location>
        <begin position="274"/>
        <end position="297"/>
    </location>
</feature>
<dbReference type="GeneID" id="10544797"/>
<feature type="domain" description="Methyltransferase small" evidence="2">
    <location>
        <begin position="297"/>
        <end position="370"/>
    </location>
</feature>
<dbReference type="Proteomes" id="UP000008783">
    <property type="component" value="Unassembled WGS sequence"/>
</dbReference>
<gene>
    <name evidence="3" type="ORF">PGTG_09038</name>
</gene>
<accession>E3KFM1</accession>
<dbReference type="RefSeq" id="XP_003327504.2">
    <property type="nucleotide sequence ID" value="XM_003327456.2"/>
</dbReference>
<sequence>MDHLIVGVWCGSSQQRVTAYPRGPRPLPSPLRAQVDMQNALGCFSAAFPSSPGQDDLVSLHFCWSFLSGGINTPTDILHVSPSYLVVVVPGESQIDKRSELWLGSLKATRDFLALRWAHTTSPFKTRVVRPSVPPTSSIEKELKTRLVNMYLEEENLSVATPEHWRRSEIELNWLKVGATKELLRQSRHSISSISLNRHIETKTGKQPFVGKLLADWVDQHVSKKKPLAYILGNVPFGDLTFTIRPPILIPRPETEQWVTELSRTMNSYFQAIRSSRPSADESTSPHLPAPKQSRPSSFKVLDLGTGSGCISNYLAYHHQDVHAVGVDIDQDAVGLARENGTTHKIFCPNKSSLTNRNLRGRASFFNLDLFSPTFTQNLKQASQSLTGFDMIISNPPYIPLPDYHHLPQSVKGWESSIALIGDRDSRELNVPNGGRVLSRSNRPSGDYGFFTSYRSSLSPNATKSESVADGGTEEPDMRHLGRTSTDAESMIEKNHKSRGQKQDGLDFYRQIIQLVATGGLLKPDSSNFHHRSGAAGQRLPKLVFEVGHGQAHSVKKLILQLLPGEITQVLIVKDFAGIERTLLCY</sequence>
<dbReference type="InterPro" id="IPR029063">
    <property type="entry name" value="SAM-dependent_MTases_sf"/>
</dbReference>
<dbReference type="KEGG" id="pgr:PGTG_09038"/>
<dbReference type="EMBL" id="DS178285">
    <property type="protein sequence ID" value="EFP83085.2"/>
    <property type="molecule type" value="Genomic_DNA"/>
</dbReference>
<evidence type="ECO:0000259" key="2">
    <source>
        <dbReference type="Pfam" id="PF05175"/>
    </source>
</evidence>
<dbReference type="OrthoDB" id="269872at2759"/>
<dbReference type="HOGENOM" id="CLU_031485_0_0_1"/>
<feature type="compositionally biased region" description="Polar residues" evidence="1">
    <location>
        <begin position="274"/>
        <end position="286"/>
    </location>
</feature>
<evidence type="ECO:0000256" key="1">
    <source>
        <dbReference type="SAM" id="MobiDB-lite"/>
    </source>
</evidence>
<reference key="1">
    <citation type="submission" date="2007-01" db="EMBL/GenBank/DDBJ databases">
        <title>The Genome Sequence of Puccinia graminis f. sp. tritici Strain CRL 75-36-700-3.</title>
        <authorList>
            <consortium name="The Broad Institute Genome Sequencing Platform"/>
            <person name="Birren B."/>
            <person name="Lander E."/>
            <person name="Galagan J."/>
            <person name="Nusbaum C."/>
            <person name="Devon K."/>
            <person name="Cuomo C."/>
            <person name="Jaffe D."/>
            <person name="Butler J."/>
            <person name="Alvarez P."/>
            <person name="Gnerre S."/>
            <person name="Grabherr M."/>
            <person name="Mauceli E."/>
            <person name="Brockman W."/>
            <person name="Young S."/>
            <person name="LaButti K."/>
            <person name="Sykes S."/>
            <person name="DeCaprio D."/>
            <person name="Crawford M."/>
            <person name="Koehrsen M."/>
            <person name="Engels R."/>
            <person name="Montgomery P."/>
            <person name="Pearson M."/>
            <person name="Howarth C."/>
            <person name="Larson L."/>
            <person name="White J."/>
            <person name="Zeng Q."/>
            <person name="Kodira C."/>
            <person name="Yandava C."/>
            <person name="Alvarado L."/>
            <person name="O'Leary S."/>
            <person name="Szabo L."/>
            <person name="Dean R."/>
            <person name="Schein J."/>
        </authorList>
    </citation>
    <scope>NUCLEOTIDE SEQUENCE</scope>
    <source>
        <strain>CRL 75-36-700-3</strain>
    </source>
</reference>
<dbReference type="Pfam" id="PF05175">
    <property type="entry name" value="MTS"/>
    <property type="match status" value="1"/>
</dbReference>
<dbReference type="eggNOG" id="KOG2904">
    <property type="taxonomic scope" value="Eukaryota"/>
</dbReference>
<dbReference type="STRING" id="418459.E3KFM1"/>
<dbReference type="GO" id="GO:0032259">
    <property type="term" value="P:methylation"/>
    <property type="evidence" value="ECO:0007669"/>
    <property type="project" value="InterPro"/>
</dbReference>